<dbReference type="InterPro" id="IPR013785">
    <property type="entry name" value="Aldolase_TIM"/>
</dbReference>
<dbReference type="UniPathway" id="UPA00035">
    <property type="reaction ID" value="UER00044"/>
</dbReference>
<gene>
    <name evidence="11" type="primary">trpA [H]</name>
    <name evidence="9" type="synonym">trpA</name>
    <name evidence="11" type="ordered locus">TVNIR_1221</name>
</gene>
<accession>L0DV96</accession>
<comment type="subunit">
    <text evidence="3 9">Tetramer of two alpha and two beta chains.</text>
</comment>
<comment type="catalytic activity">
    <reaction evidence="8 9">
        <text>(1S,2R)-1-C-(indol-3-yl)glycerol 3-phosphate + L-serine = D-glyceraldehyde 3-phosphate + L-tryptophan + H2O</text>
        <dbReference type="Rhea" id="RHEA:10532"/>
        <dbReference type="ChEBI" id="CHEBI:15377"/>
        <dbReference type="ChEBI" id="CHEBI:33384"/>
        <dbReference type="ChEBI" id="CHEBI:57912"/>
        <dbReference type="ChEBI" id="CHEBI:58866"/>
        <dbReference type="ChEBI" id="CHEBI:59776"/>
        <dbReference type="EC" id="4.2.1.20"/>
    </reaction>
</comment>
<dbReference type="InterPro" id="IPR011060">
    <property type="entry name" value="RibuloseP-bd_barrel"/>
</dbReference>
<protein>
    <recommendedName>
        <fullName evidence="9">Tryptophan synthase alpha chain</fullName>
        <ecNumber evidence="9">4.2.1.20</ecNumber>
    </recommendedName>
</protein>
<dbReference type="Gene3D" id="3.20.20.70">
    <property type="entry name" value="Aldolase class I"/>
    <property type="match status" value="1"/>
</dbReference>
<keyword evidence="4 9" id="KW-0028">Amino-acid biosynthesis</keyword>
<dbReference type="SUPFAM" id="SSF51366">
    <property type="entry name" value="Ribulose-phoshate binding barrel"/>
    <property type="match status" value="1"/>
</dbReference>
<dbReference type="HAMAP" id="MF_00131">
    <property type="entry name" value="Trp_synth_alpha"/>
    <property type="match status" value="1"/>
</dbReference>
<keyword evidence="5 9" id="KW-0822">Tryptophan biosynthesis</keyword>
<evidence type="ECO:0000256" key="1">
    <source>
        <dbReference type="ARBA" id="ARBA00003365"/>
    </source>
</evidence>
<evidence type="ECO:0000256" key="6">
    <source>
        <dbReference type="ARBA" id="ARBA00023141"/>
    </source>
</evidence>
<dbReference type="InterPro" id="IPR002028">
    <property type="entry name" value="Trp_synthase_suA"/>
</dbReference>
<dbReference type="CDD" id="cd04724">
    <property type="entry name" value="Tryptophan_synthase_alpha"/>
    <property type="match status" value="1"/>
</dbReference>
<dbReference type="PANTHER" id="PTHR43406">
    <property type="entry name" value="TRYPTOPHAN SYNTHASE, ALPHA CHAIN"/>
    <property type="match status" value="1"/>
</dbReference>
<dbReference type="PROSITE" id="PS00167">
    <property type="entry name" value="TRP_SYNTHASE_ALPHA"/>
    <property type="match status" value="1"/>
</dbReference>
<dbReference type="EC" id="4.2.1.20" evidence="9"/>
<dbReference type="PANTHER" id="PTHR43406:SF1">
    <property type="entry name" value="TRYPTOPHAN SYNTHASE ALPHA CHAIN, CHLOROPLASTIC"/>
    <property type="match status" value="1"/>
</dbReference>
<dbReference type="KEGG" id="tni:TVNIR_1221"/>
<evidence type="ECO:0000313" key="12">
    <source>
        <dbReference type="Proteomes" id="UP000010809"/>
    </source>
</evidence>
<feature type="active site" description="Proton acceptor" evidence="9">
    <location>
        <position position="60"/>
    </location>
</feature>
<reference evidence="11" key="1">
    <citation type="submission" date="2015-12" db="EMBL/GenBank/DDBJ databases">
        <authorList>
            <person name="Tikhonova T.V."/>
            <person name="Pavlov A.R."/>
            <person name="Beletsky A.V."/>
            <person name="Mardanov A.V."/>
            <person name="Sorokin D.Y."/>
            <person name="Ravin N.V."/>
            <person name="Popov V.O."/>
        </authorList>
    </citation>
    <scope>NUCLEOTIDE SEQUENCE</scope>
    <source>
        <strain evidence="11">DSM 14787</strain>
    </source>
</reference>
<feature type="active site" description="Proton acceptor" evidence="9">
    <location>
        <position position="49"/>
    </location>
</feature>
<dbReference type="HOGENOM" id="CLU_016734_0_4_6"/>
<dbReference type="InterPro" id="IPR018204">
    <property type="entry name" value="Trp_synthase_alpha_AS"/>
</dbReference>
<dbReference type="eggNOG" id="COG0159">
    <property type="taxonomic scope" value="Bacteria"/>
</dbReference>
<proteinExistence type="inferred from homology"/>
<comment type="similarity">
    <text evidence="9 10">Belongs to the TrpA family.</text>
</comment>
<dbReference type="EMBL" id="CP003989">
    <property type="protein sequence ID" value="AGA32895.1"/>
    <property type="molecule type" value="Genomic_DNA"/>
</dbReference>
<evidence type="ECO:0000256" key="8">
    <source>
        <dbReference type="ARBA" id="ARBA00049047"/>
    </source>
</evidence>
<evidence type="ECO:0000256" key="3">
    <source>
        <dbReference type="ARBA" id="ARBA00011270"/>
    </source>
</evidence>
<keyword evidence="6 9" id="KW-0057">Aromatic amino acid biosynthesis</keyword>
<comment type="function">
    <text evidence="1 9">The alpha subunit is responsible for the aldol cleavage of indoleglycerol phosphate to indole and glyceraldehyde 3-phosphate.</text>
</comment>
<evidence type="ECO:0000256" key="7">
    <source>
        <dbReference type="ARBA" id="ARBA00023239"/>
    </source>
</evidence>
<evidence type="ECO:0000313" key="11">
    <source>
        <dbReference type="EMBL" id="AGA32895.1"/>
    </source>
</evidence>
<dbReference type="Pfam" id="PF00290">
    <property type="entry name" value="Trp_syntA"/>
    <property type="match status" value="1"/>
</dbReference>
<keyword evidence="12" id="KW-1185">Reference proteome</keyword>
<dbReference type="NCBIfam" id="TIGR00262">
    <property type="entry name" value="trpA"/>
    <property type="match status" value="1"/>
</dbReference>
<evidence type="ECO:0000256" key="10">
    <source>
        <dbReference type="RuleBase" id="RU003662"/>
    </source>
</evidence>
<evidence type="ECO:0000256" key="5">
    <source>
        <dbReference type="ARBA" id="ARBA00022822"/>
    </source>
</evidence>
<evidence type="ECO:0000256" key="9">
    <source>
        <dbReference type="HAMAP-Rule" id="MF_00131"/>
    </source>
</evidence>
<keyword evidence="7 9" id="KW-0456">Lyase</keyword>
<dbReference type="AlphaFoldDB" id="L0DV96"/>
<dbReference type="OrthoDB" id="9804578at2"/>
<organism evidence="11 12">
    <name type="scientific">Thioalkalivibrio nitratireducens (strain DSM 14787 / UNIQEM 213 / ALEN2)</name>
    <dbReference type="NCBI Taxonomy" id="1255043"/>
    <lineage>
        <taxon>Bacteria</taxon>
        <taxon>Pseudomonadati</taxon>
        <taxon>Pseudomonadota</taxon>
        <taxon>Gammaproteobacteria</taxon>
        <taxon>Chromatiales</taxon>
        <taxon>Ectothiorhodospiraceae</taxon>
        <taxon>Thioalkalivibrio</taxon>
    </lineage>
</organism>
<dbReference type="FunFam" id="3.20.20.70:FF:000037">
    <property type="entry name" value="Tryptophan synthase alpha chain"/>
    <property type="match status" value="1"/>
</dbReference>
<dbReference type="Proteomes" id="UP000010809">
    <property type="component" value="Chromosome"/>
</dbReference>
<dbReference type="GO" id="GO:0005829">
    <property type="term" value="C:cytosol"/>
    <property type="evidence" value="ECO:0007669"/>
    <property type="project" value="TreeGrafter"/>
</dbReference>
<dbReference type="PATRIC" id="fig|1255043.3.peg.1234"/>
<dbReference type="GO" id="GO:0004834">
    <property type="term" value="F:tryptophan synthase activity"/>
    <property type="evidence" value="ECO:0007669"/>
    <property type="project" value="UniProtKB-UniRule"/>
</dbReference>
<sequence length="278" mass="28732">MSRIAKRFADIRAAGRAALVPYITAGDPAPEVTVPLMHDLVAAGAEMLELGVPFSDPMADGPVIQLACERALAHGTSLRSVLEMVREFRQQDTRTPVILMGYLNPVERMGAEAFAAAAAAAGVDGVLVVDLPPEESGDLTAVLETAGIDPIFLVAPTTSGERVRHVAAAARGFIYYVSLKGVTGSQALDADALGARLDSIRGLTGLPLGVGFGIRDADTAAKVARVADAVVVGSALVRQVEQYPGDPDGFRAAAAATVREMRVAMDAARSANTPASSA</sequence>
<evidence type="ECO:0000256" key="2">
    <source>
        <dbReference type="ARBA" id="ARBA00004733"/>
    </source>
</evidence>
<comment type="pathway">
    <text evidence="2 9">Amino-acid biosynthesis; L-tryptophan biosynthesis; L-tryptophan from chorismate: step 5/5.</text>
</comment>
<dbReference type="RefSeq" id="WP_015258032.1">
    <property type="nucleotide sequence ID" value="NC_019902.2"/>
</dbReference>
<dbReference type="STRING" id="1255043.TVNIR_1221"/>
<name>L0DV96_THIND</name>
<evidence type="ECO:0000256" key="4">
    <source>
        <dbReference type="ARBA" id="ARBA00022605"/>
    </source>
</evidence>